<dbReference type="SMART" id="SM00198">
    <property type="entry name" value="SCP"/>
    <property type="match status" value="1"/>
</dbReference>
<dbReference type="InterPro" id="IPR035940">
    <property type="entry name" value="CAP_sf"/>
</dbReference>
<dbReference type="SUPFAM" id="SSF55797">
    <property type="entry name" value="PR-1-like"/>
    <property type="match status" value="1"/>
</dbReference>
<dbReference type="FunFam" id="3.40.33.10:FF:000010">
    <property type="entry name" value="Predicted protein"/>
    <property type="match status" value="1"/>
</dbReference>
<sequence length="325" mass="36806">MDYIHKKLTELRLIKKPSPTASTVTDPNTRRKSVNFPLLPIQRSGRRRRTSGGHDSTDADDPAIGEELDVISLPSCSTKSEEEVQSNGSSNGSSKGSISSLLGKQTLVKRSTEFRYQDAVRSATYSKSEFVLHSLQWHNILRSHHGVPPLMLSLDLCQKAQFWANHLSHTDTFYHMNDPEVGQNLLSKWSYYSEFDPTAEDICKYWYNFIDSYNFELNSNVLHTQANHFTQLIWKNSKYFGIGKARTRNGKMIVVANYMPAGNVSDQFSDNVLAPMFAELESRRNTAIIASNRKLILKSAHRLKRNRRMSPISTISTGSNINSSL</sequence>
<dbReference type="EMBL" id="OC854642">
    <property type="protein sequence ID" value="CAD7619852.1"/>
    <property type="molecule type" value="Genomic_DNA"/>
</dbReference>
<dbReference type="PANTHER" id="PTHR10334">
    <property type="entry name" value="CYSTEINE-RICH SECRETORY PROTEIN-RELATED"/>
    <property type="match status" value="1"/>
</dbReference>
<evidence type="ECO:0000313" key="3">
    <source>
        <dbReference type="EMBL" id="CAD7619852.1"/>
    </source>
</evidence>
<dbReference type="OrthoDB" id="337038at2759"/>
<dbReference type="AlphaFoldDB" id="A0A7R9KDT5"/>
<dbReference type="Pfam" id="PF00188">
    <property type="entry name" value="CAP"/>
    <property type="match status" value="1"/>
</dbReference>
<dbReference type="EMBL" id="CAJPIZ010000067">
    <property type="protein sequence ID" value="CAG2100282.1"/>
    <property type="molecule type" value="Genomic_DNA"/>
</dbReference>
<dbReference type="InterPro" id="IPR014044">
    <property type="entry name" value="CAP_dom"/>
</dbReference>
<feature type="compositionally biased region" description="Low complexity" evidence="1">
    <location>
        <begin position="86"/>
        <end position="98"/>
    </location>
</feature>
<dbReference type="PRINTS" id="PR00837">
    <property type="entry name" value="V5TPXLIKE"/>
</dbReference>
<feature type="domain" description="SCP" evidence="2">
    <location>
        <begin position="129"/>
        <end position="266"/>
    </location>
</feature>
<feature type="compositionally biased region" description="Acidic residues" evidence="1">
    <location>
        <begin position="58"/>
        <end position="69"/>
    </location>
</feature>
<evidence type="ECO:0000256" key="1">
    <source>
        <dbReference type="SAM" id="MobiDB-lite"/>
    </source>
</evidence>
<evidence type="ECO:0000259" key="2">
    <source>
        <dbReference type="SMART" id="SM00198"/>
    </source>
</evidence>
<dbReference type="Gene3D" id="3.40.33.10">
    <property type="entry name" value="CAP"/>
    <property type="match status" value="1"/>
</dbReference>
<gene>
    <name evidence="3" type="ORF">OSB1V03_LOCUS350</name>
</gene>
<dbReference type="CDD" id="cd05382">
    <property type="entry name" value="CAP_GAPR1-like"/>
    <property type="match status" value="1"/>
</dbReference>
<reference evidence="3" key="1">
    <citation type="submission" date="2020-11" db="EMBL/GenBank/DDBJ databases">
        <authorList>
            <person name="Tran Van P."/>
        </authorList>
    </citation>
    <scope>NUCLEOTIDE SEQUENCE</scope>
</reference>
<name>A0A7R9KDT5_9ACAR</name>
<proteinExistence type="predicted"/>
<dbReference type="InterPro" id="IPR001283">
    <property type="entry name" value="CRISP-related"/>
</dbReference>
<feature type="region of interest" description="Disordered" evidence="1">
    <location>
        <begin position="18"/>
        <end position="98"/>
    </location>
</feature>
<protein>
    <recommendedName>
        <fullName evidence="2">SCP domain-containing protein</fullName>
    </recommendedName>
</protein>
<organism evidence="3">
    <name type="scientific">Medioppia subpectinata</name>
    <dbReference type="NCBI Taxonomy" id="1979941"/>
    <lineage>
        <taxon>Eukaryota</taxon>
        <taxon>Metazoa</taxon>
        <taxon>Ecdysozoa</taxon>
        <taxon>Arthropoda</taxon>
        <taxon>Chelicerata</taxon>
        <taxon>Arachnida</taxon>
        <taxon>Acari</taxon>
        <taxon>Acariformes</taxon>
        <taxon>Sarcoptiformes</taxon>
        <taxon>Oribatida</taxon>
        <taxon>Brachypylina</taxon>
        <taxon>Oppioidea</taxon>
        <taxon>Oppiidae</taxon>
        <taxon>Medioppia</taxon>
    </lineage>
</organism>
<dbReference type="Proteomes" id="UP000759131">
    <property type="component" value="Unassembled WGS sequence"/>
</dbReference>
<dbReference type="InterPro" id="IPR034113">
    <property type="entry name" value="SCP_GAPR1-like"/>
</dbReference>
<accession>A0A7R9KDT5</accession>
<evidence type="ECO:0000313" key="4">
    <source>
        <dbReference type="Proteomes" id="UP000759131"/>
    </source>
</evidence>
<keyword evidence="4" id="KW-1185">Reference proteome</keyword>